<feature type="transmembrane region" description="Helical" evidence="6">
    <location>
        <begin position="30"/>
        <end position="50"/>
    </location>
</feature>
<dbReference type="Proteomes" id="UP001500683">
    <property type="component" value="Unassembled WGS sequence"/>
</dbReference>
<feature type="transmembrane region" description="Helical" evidence="6">
    <location>
        <begin position="267"/>
        <end position="285"/>
    </location>
</feature>
<dbReference type="InterPro" id="IPR002293">
    <property type="entry name" value="AA/rel_permease1"/>
</dbReference>
<evidence type="ECO:0000256" key="2">
    <source>
        <dbReference type="ARBA" id="ARBA00022692"/>
    </source>
</evidence>
<dbReference type="Gene3D" id="1.20.1740.10">
    <property type="entry name" value="Amino acid/polyamine transporter I"/>
    <property type="match status" value="1"/>
</dbReference>
<keyword evidence="8" id="KW-1185">Reference proteome</keyword>
<proteinExistence type="predicted"/>
<feature type="transmembrane region" description="Helical" evidence="6">
    <location>
        <begin position="327"/>
        <end position="346"/>
    </location>
</feature>
<feature type="transmembrane region" description="Helical" evidence="6">
    <location>
        <begin position="183"/>
        <end position="203"/>
    </location>
</feature>
<dbReference type="Pfam" id="PF13520">
    <property type="entry name" value="AA_permease_2"/>
    <property type="match status" value="1"/>
</dbReference>
<feature type="transmembrane region" description="Helical" evidence="6">
    <location>
        <begin position="468"/>
        <end position="485"/>
    </location>
</feature>
<feature type="transmembrane region" description="Helical" evidence="6">
    <location>
        <begin position="113"/>
        <end position="137"/>
    </location>
</feature>
<feature type="transmembrane region" description="Helical" evidence="6">
    <location>
        <begin position="385"/>
        <end position="407"/>
    </location>
</feature>
<protein>
    <submittedName>
        <fullName evidence="7">APC family permease</fullName>
    </submittedName>
</protein>
<sequence length="548" mass="57897">MFFSLGSIIGSGWLFGSLYAARGAGPAAVVSWVIAGAGIVLLALVHAELGGMYPRAGGTARFAHFAFGGLGGFTVGWLSWIYSVTLAPIETEAALQYADNYLPWVMHTSDGTAVLSAGGYALAAVLMLLFSFVNALGVRLFAETNAWAVWWKTAVPILTILVLLATSFHAGNFTAGGGFAPEGLKGVLSVTASSGVVFALLGFESAIQMAGESRDPHRHVPIAVVGSMIVGVVVYLLLQIAFLGALAPQDVRHGWNALSFSGEFGPFAGLATGLGLGWLAVILYIDAVISPAGTGLVYTGIQSRLLYAMGRDRYLPRRLAELSPRGVPLLGIIVGFVVGMVIFLPFPGWKQLVGFVTSAAVLMYAPAPVALAVLRRGDPDRPRPFRLPAASVLAPLAFVMASLLIFWAGWPTVWRLLAAVAIGVVLLGGWHALRSGAGRPPAEPAEDERAQSEQAEGGRPPLDWRWSLWLWPYFAGMGVLSYLGSFEGRGVLPFGWDMAAVAVFALLMFTVAVARPLPGHMTRRYVAASESEAPDLLAAATGPVEPPR</sequence>
<dbReference type="InterPro" id="IPR052962">
    <property type="entry name" value="AA_Transporter_AGT"/>
</dbReference>
<dbReference type="PANTHER" id="PTHR47547:SF1">
    <property type="entry name" value="ASPARTATE-PROTON SYMPORTER"/>
    <property type="match status" value="1"/>
</dbReference>
<comment type="subcellular location">
    <subcellularLocation>
        <location evidence="1">Membrane</location>
        <topology evidence="1">Multi-pass membrane protein</topology>
    </subcellularLocation>
</comment>
<dbReference type="PANTHER" id="PTHR47547">
    <property type="match status" value="1"/>
</dbReference>
<name>A0ABP7VH20_9ACTN</name>
<evidence type="ECO:0000256" key="6">
    <source>
        <dbReference type="SAM" id="Phobius"/>
    </source>
</evidence>
<feature type="transmembrane region" description="Helical" evidence="6">
    <location>
        <begin position="491"/>
        <end position="514"/>
    </location>
</feature>
<feature type="region of interest" description="Disordered" evidence="5">
    <location>
        <begin position="437"/>
        <end position="458"/>
    </location>
</feature>
<feature type="transmembrane region" description="Helical" evidence="6">
    <location>
        <begin position="352"/>
        <end position="373"/>
    </location>
</feature>
<gene>
    <name evidence="7" type="ORF">GCM10022214_21980</name>
</gene>
<keyword evidence="3 6" id="KW-1133">Transmembrane helix</keyword>
<keyword evidence="4 6" id="KW-0472">Membrane</keyword>
<organism evidence="7 8">
    <name type="scientific">Actinomadura miaoliensis</name>
    <dbReference type="NCBI Taxonomy" id="430685"/>
    <lineage>
        <taxon>Bacteria</taxon>
        <taxon>Bacillati</taxon>
        <taxon>Actinomycetota</taxon>
        <taxon>Actinomycetes</taxon>
        <taxon>Streptosporangiales</taxon>
        <taxon>Thermomonosporaceae</taxon>
        <taxon>Actinomadura</taxon>
    </lineage>
</organism>
<evidence type="ECO:0000256" key="1">
    <source>
        <dbReference type="ARBA" id="ARBA00004141"/>
    </source>
</evidence>
<evidence type="ECO:0000256" key="3">
    <source>
        <dbReference type="ARBA" id="ARBA00022989"/>
    </source>
</evidence>
<evidence type="ECO:0000256" key="4">
    <source>
        <dbReference type="ARBA" id="ARBA00023136"/>
    </source>
</evidence>
<feature type="transmembrane region" description="Helical" evidence="6">
    <location>
        <begin position="149"/>
        <end position="171"/>
    </location>
</feature>
<evidence type="ECO:0000256" key="5">
    <source>
        <dbReference type="SAM" id="MobiDB-lite"/>
    </source>
</evidence>
<keyword evidence="2 6" id="KW-0812">Transmembrane</keyword>
<feature type="transmembrane region" description="Helical" evidence="6">
    <location>
        <begin position="62"/>
        <end position="82"/>
    </location>
</feature>
<evidence type="ECO:0000313" key="7">
    <source>
        <dbReference type="EMBL" id="GAA4067034.1"/>
    </source>
</evidence>
<accession>A0ABP7VH20</accession>
<dbReference type="EMBL" id="BAAAZG010000012">
    <property type="protein sequence ID" value="GAA4067034.1"/>
    <property type="molecule type" value="Genomic_DNA"/>
</dbReference>
<feature type="transmembrane region" description="Helical" evidence="6">
    <location>
        <begin position="224"/>
        <end position="247"/>
    </location>
</feature>
<feature type="transmembrane region" description="Helical" evidence="6">
    <location>
        <begin position="413"/>
        <end position="433"/>
    </location>
</feature>
<comment type="caution">
    <text evidence="7">The sequence shown here is derived from an EMBL/GenBank/DDBJ whole genome shotgun (WGS) entry which is preliminary data.</text>
</comment>
<reference evidence="8" key="1">
    <citation type="journal article" date="2019" name="Int. J. Syst. Evol. Microbiol.">
        <title>The Global Catalogue of Microorganisms (GCM) 10K type strain sequencing project: providing services to taxonomists for standard genome sequencing and annotation.</title>
        <authorList>
            <consortium name="The Broad Institute Genomics Platform"/>
            <consortium name="The Broad Institute Genome Sequencing Center for Infectious Disease"/>
            <person name="Wu L."/>
            <person name="Ma J."/>
        </authorList>
    </citation>
    <scope>NUCLEOTIDE SEQUENCE [LARGE SCALE GENOMIC DNA]</scope>
    <source>
        <strain evidence="8">JCM 16702</strain>
    </source>
</reference>
<evidence type="ECO:0000313" key="8">
    <source>
        <dbReference type="Proteomes" id="UP001500683"/>
    </source>
</evidence>